<sequence length="234" mass="25206">MKRFYAEATVGQRDEGGFGILLDGRPVRTPARAVLALPNAALAEAVAREWAEQGEEIDPASMALTGLANAAIDQIAPDPAAFAATVSVYSESDLLCYRADGPAELVERQAAQWQPLLDWAAVRYEVTFAVTQGVLHVAQPEATLARLRAVTAAHPPFLLAPLSPLVGIPGSLVIGLAAAEAAFDLSLLWQAAELDELWQAEQWGDDDEALVRRARRHRDFTNAARFAALVREEA</sequence>
<dbReference type="GO" id="GO:0043461">
    <property type="term" value="P:proton-transporting ATP synthase complex assembly"/>
    <property type="evidence" value="ECO:0007669"/>
    <property type="project" value="InterPro"/>
</dbReference>
<keyword evidence="3" id="KW-0143">Chaperone</keyword>
<keyword evidence="5" id="KW-1185">Reference proteome</keyword>
<dbReference type="Proteomes" id="UP000571950">
    <property type="component" value="Unassembled WGS sequence"/>
</dbReference>
<dbReference type="SUPFAM" id="SSF160909">
    <property type="entry name" value="ATP12-like"/>
    <property type="match status" value="1"/>
</dbReference>
<name>A0A7W6BD93_9SPHN</name>
<dbReference type="PANTHER" id="PTHR21013:SF10">
    <property type="entry name" value="ATP SYNTHASE MITOCHONDRIAL F1 COMPLEX ASSEMBLY FACTOR 2"/>
    <property type="match status" value="1"/>
</dbReference>
<comment type="similarity">
    <text evidence="1">Belongs to the ATP12 family.</text>
</comment>
<dbReference type="InterPro" id="IPR042272">
    <property type="entry name" value="ATP12_ATP_synth-F1-assembly_N"/>
</dbReference>
<dbReference type="Gene3D" id="3.30.2180.10">
    <property type="entry name" value="ATP12-like"/>
    <property type="match status" value="1"/>
</dbReference>
<reference evidence="4 5" key="1">
    <citation type="submission" date="2020-08" db="EMBL/GenBank/DDBJ databases">
        <title>Genomic Encyclopedia of Type Strains, Phase IV (KMG-IV): sequencing the most valuable type-strain genomes for metagenomic binning, comparative biology and taxonomic classification.</title>
        <authorList>
            <person name="Goeker M."/>
        </authorList>
    </citation>
    <scope>NUCLEOTIDE SEQUENCE [LARGE SCALE GENOMIC DNA]</scope>
    <source>
        <strain evidence="4 5">DSM 26189</strain>
    </source>
</reference>
<organism evidence="4 5">
    <name type="scientific">Sphingobium jiangsuense</name>
    <dbReference type="NCBI Taxonomy" id="870476"/>
    <lineage>
        <taxon>Bacteria</taxon>
        <taxon>Pseudomonadati</taxon>
        <taxon>Pseudomonadota</taxon>
        <taxon>Alphaproteobacteria</taxon>
        <taxon>Sphingomonadales</taxon>
        <taxon>Sphingomonadaceae</taxon>
        <taxon>Sphingobium</taxon>
    </lineage>
</organism>
<evidence type="ECO:0000256" key="3">
    <source>
        <dbReference type="ARBA" id="ARBA00023186"/>
    </source>
</evidence>
<dbReference type="Pfam" id="PF07542">
    <property type="entry name" value="ATP12"/>
    <property type="match status" value="1"/>
</dbReference>
<evidence type="ECO:0000313" key="5">
    <source>
        <dbReference type="Proteomes" id="UP000571950"/>
    </source>
</evidence>
<dbReference type="PANTHER" id="PTHR21013">
    <property type="entry name" value="ATP SYNTHASE MITOCHONDRIAL F1 COMPLEX ASSEMBLY FACTOR 2/ATP12 PROTEIN, MITOCHONDRIAL PRECURSOR"/>
    <property type="match status" value="1"/>
</dbReference>
<accession>A0A7W6BD93</accession>
<protein>
    <submittedName>
        <fullName evidence="4">Chaperone required for assembly of F1-ATPase</fullName>
    </submittedName>
</protein>
<dbReference type="Gene3D" id="1.10.3580.10">
    <property type="entry name" value="ATP12 ATPase"/>
    <property type="match status" value="1"/>
</dbReference>
<comment type="caution">
    <text evidence="4">The sequence shown here is derived from an EMBL/GenBank/DDBJ whole genome shotgun (WGS) entry which is preliminary data.</text>
</comment>
<keyword evidence="2" id="KW-0809">Transit peptide</keyword>
<evidence type="ECO:0000256" key="1">
    <source>
        <dbReference type="ARBA" id="ARBA00008231"/>
    </source>
</evidence>
<dbReference type="EMBL" id="JACIDT010000001">
    <property type="protein sequence ID" value="MBB3924678.1"/>
    <property type="molecule type" value="Genomic_DNA"/>
</dbReference>
<dbReference type="InterPro" id="IPR023335">
    <property type="entry name" value="ATP12_ortho_dom_sf"/>
</dbReference>
<evidence type="ECO:0000256" key="2">
    <source>
        <dbReference type="ARBA" id="ARBA00022946"/>
    </source>
</evidence>
<proteinExistence type="inferred from homology"/>
<evidence type="ECO:0000313" key="4">
    <source>
        <dbReference type="EMBL" id="MBB3924678.1"/>
    </source>
</evidence>
<dbReference type="InterPro" id="IPR011419">
    <property type="entry name" value="ATP12_ATP_synth-F1-assembly"/>
</dbReference>
<gene>
    <name evidence="4" type="ORF">GGR43_000372</name>
</gene>
<dbReference type="RefSeq" id="WP_188070226.1">
    <property type="nucleotide sequence ID" value="NZ_BSPS01000093.1"/>
</dbReference>
<dbReference type="AlphaFoldDB" id="A0A7W6BD93"/>